<dbReference type="PANTHER" id="PTHR36453">
    <property type="entry name" value="SECRETED PROTEIN-RELATED"/>
    <property type="match status" value="1"/>
</dbReference>
<protein>
    <submittedName>
        <fullName evidence="2">Uncharacterized protein</fullName>
    </submittedName>
</protein>
<reference evidence="3" key="2">
    <citation type="submission" date="2015-01" db="EMBL/GenBank/DDBJ databases">
        <title>Complete genome sequence of Methylobacterium aquaticum strain 22A.</title>
        <authorList>
            <person name="Tani A."/>
            <person name="Ogura Y."/>
            <person name="Hayashi T."/>
        </authorList>
    </citation>
    <scope>NUCLEOTIDE SEQUENCE [LARGE SCALE GENOMIC DNA]</scope>
    <source>
        <strain evidence="3">MA-22A</strain>
    </source>
</reference>
<keyword evidence="1" id="KW-0732">Signal</keyword>
<dbReference type="KEGG" id="maqu:Maq22A_c28385"/>
<evidence type="ECO:0000313" key="2">
    <source>
        <dbReference type="EMBL" id="BAR47183.1"/>
    </source>
</evidence>
<accession>A0A1Y0ZFQ8</accession>
<dbReference type="EMBL" id="AP014704">
    <property type="protein sequence ID" value="BAR47183.1"/>
    <property type="molecule type" value="Genomic_DNA"/>
</dbReference>
<evidence type="ECO:0000256" key="1">
    <source>
        <dbReference type="SAM" id="SignalP"/>
    </source>
</evidence>
<dbReference type="PANTHER" id="PTHR36453:SF1">
    <property type="entry name" value="RIGHT HANDED BETA HELIX DOMAIN-CONTAINING PROTEIN"/>
    <property type="match status" value="1"/>
</dbReference>
<dbReference type="OrthoDB" id="9760240at2"/>
<proteinExistence type="predicted"/>
<dbReference type="InterPro" id="IPR011050">
    <property type="entry name" value="Pectin_lyase_fold/virulence"/>
</dbReference>
<dbReference type="RefSeq" id="WP_060847384.1">
    <property type="nucleotide sequence ID" value="NZ_AP014704.1"/>
</dbReference>
<dbReference type="InterPro" id="IPR012334">
    <property type="entry name" value="Pectin_lyas_fold"/>
</dbReference>
<gene>
    <name evidence="2" type="ORF">Maq22A_c28385</name>
</gene>
<evidence type="ECO:0000313" key="3">
    <source>
        <dbReference type="Proteomes" id="UP000061432"/>
    </source>
</evidence>
<feature type="chain" id="PRO_5011012246" evidence="1">
    <location>
        <begin position="22"/>
        <end position="673"/>
    </location>
</feature>
<dbReference type="SUPFAM" id="SSF51126">
    <property type="entry name" value="Pectin lyase-like"/>
    <property type="match status" value="1"/>
</dbReference>
<reference evidence="2 3" key="1">
    <citation type="journal article" date="2015" name="Genome Announc.">
        <title>Complete Genome Sequence of Methylobacterium aquaticum Strain 22A, Isolated from Racomitrium japonicum Moss.</title>
        <authorList>
            <person name="Tani A."/>
            <person name="Ogura Y."/>
            <person name="Hayashi T."/>
            <person name="Kimbara K."/>
        </authorList>
    </citation>
    <scope>NUCLEOTIDE SEQUENCE [LARGE SCALE GENOMIC DNA]</scope>
    <source>
        <strain evidence="2 3">MA-22A</strain>
    </source>
</reference>
<dbReference type="STRING" id="270351.Maq22A_c28385"/>
<feature type="signal peptide" evidence="1">
    <location>
        <begin position="1"/>
        <end position="21"/>
    </location>
</feature>
<sequence length="673" mass="70709">MRILLVLAATLLCGAPALVLAAPVEITVAAEGTRPAPGGVSTLGEALAEARRRRARDRGAALVIALGPGIHRLADGLRLGRQDGGSAAAPLTIRGPADGSARLVGSRRLTPVPLDPALAARLPAAARGKVRAYRLPASARAARFQAPIVLDGPRTPPAFEVFDDEGAMHPARWPSEGFTKVAGGKVSGGKISGGTGPAFTLAGLTPGLVRDEPDLWAEGYWRWGWLFEAMPVVRAAAEGEGTRLTLDRAPYEGILPDAPVRLVHVLAGLDRPGAWWRDVRTGTLLAWPRGGEAVEVSVAETLIATEGTEHLRIAALRLAMARGDLVRVQGGRDVVVEDSVLGPSGGRGAAFLGVRDGGVRRCDVAGSGAEGVVLSGGERRTLDPGGLFLRDSRLTAYARRWETQAPAVALDGVGAEVSGSFIHDSPAYAIHLRGNDHRVTGNEVTRLLAGATDSGAIYSGRDWTARGNVIANNFLHDIRGGGEREVKGVYLDDMASGFAVSGNLFLRVDQPVFIGGGRDNRVEGNVFVASSPAIHVDSRGQTWARDAITDPDSQLRAAYAAMPVDSPLWRARYPGLPGLLYDRPAVASGNVLSDNLLALSEPFRFTDGGQAAEQVQARNRGPAHPPADLAALARTSVDPQDFAALAQGTGLRLPAIPFARMRRERAAGAPFAR</sequence>
<dbReference type="Gene3D" id="2.160.20.10">
    <property type="entry name" value="Single-stranded right-handed beta-helix, Pectin lyase-like"/>
    <property type="match status" value="1"/>
</dbReference>
<dbReference type="AlphaFoldDB" id="A0A1Y0ZFQ8"/>
<dbReference type="Proteomes" id="UP000061432">
    <property type="component" value="Chromosome"/>
</dbReference>
<name>A0A1Y0ZFQ8_9HYPH</name>
<organism evidence="2 3">
    <name type="scientific">Methylobacterium aquaticum</name>
    <dbReference type="NCBI Taxonomy" id="270351"/>
    <lineage>
        <taxon>Bacteria</taxon>
        <taxon>Pseudomonadati</taxon>
        <taxon>Pseudomonadota</taxon>
        <taxon>Alphaproteobacteria</taxon>
        <taxon>Hyphomicrobiales</taxon>
        <taxon>Methylobacteriaceae</taxon>
        <taxon>Methylobacterium</taxon>
    </lineage>
</organism>